<dbReference type="InterPro" id="IPR002401">
    <property type="entry name" value="Cyt_P450_E_grp-I"/>
</dbReference>
<reference evidence="7 8" key="1">
    <citation type="submission" date="2023-08" db="EMBL/GenBank/DDBJ databases">
        <title>Black Yeasts Isolated from many extreme environments.</title>
        <authorList>
            <person name="Coleine C."/>
            <person name="Stajich J.E."/>
            <person name="Selbmann L."/>
        </authorList>
    </citation>
    <scope>NUCLEOTIDE SEQUENCE [LARGE SCALE GENOMIC DNA]</scope>
    <source>
        <strain evidence="7 8">CCFEE 5935</strain>
    </source>
</reference>
<organism evidence="7 8">
    <name type="scientific">Saxophila tyrrhenica</name>
    <dbReference type="NCBI Taxonomy" id="1690608"/>
    <lineage>
        <taxon>Eukaryota</taxon>
        <taxon>Fungi</taxon>
        <taxon>Dikarya</taxon>
        <taxon>Ascomycota</taxon>
        <taxon>Pezizomycotina</taxon>
        <taxon>Dothideomycetes</taxon>
        <taxon>Dothideomycetidae</taxon>
        <taxon>Mycosphaerellales</taxon>
        <taxon>Extremaceae</taxon>
        <taxon>Saxophila</taxon>
    </lineage>
</organism>
<dbReference type="AlphaFoldDB" id="A0AAV9PKM9"/>
<keyword evidence="6" id="KW-0472">Membrane</keyword>
<keyword evidence="6" id="KW-0812">Transmembrane</keyword>
<accession>A0AAV9PKM9</accession>
<dbReference type="GO" id="GO:0004497">
    <property type="term" value="F:monooxygenase activity"/>
    <property type="evidence" value="ECO:0007669"/>
    <property type="project" value="InterPro"/>
</dbReference>
<keyword evidence="5" id="KW-0349">Heme</keyword>
<dbReference type="InterPro" id="IPR036396">
    <property type="entry name" value="Cyt_P450_sf"/>
</dbReference>
<evidence type="ECO:0000256" key="2">
    <source>
        <dbReference type="ARBA" id="ARBA00022723"/>
    </source>
</evidence>
<evidence type="ECO:0000256" key="1">
    <source>
        <dbReference type="ARBA" id="ARBA00010617"/>
    </source>
</evidence>
<evidence type="ECO:0000256" key="5">
    <source>
        <dbReference type="PIRSR" id="PIRSR602401-1"/>
    </source>
</evidence>
<feature type="binding site" description="axial binding residue" evidence="5">
    <location>
        <position position="456"/>
    </location>
    <ligand>
        <name>heme</name>
        <dbReference type="ChEBI" id="CHEBI:30413"/>
    </ligand>
    <ligandPart>
        <name>Fe</name>
        <dbReference type="ChEBI" id="CHEBI:18248"/>
    </ligandPart>
</feature>
<dbReference type="GeneID" id="89923545"/>
<dbReference type="PANTHER" id="PTHR46300:SF11">
    <property type="entry name" value="OXIDOREDUCTASE, PUTATIVE-RELATED"/>
    <property type="match status" value="1"/>
</dbReference>
<dbReference type="Gene3D" id="1.10.630.10">
    <property type="entry name" value="Cytochrome P450"/>
    <property type="match status" value="1"/>
</dbReference>
<dbReference type="Pfam" id="PF00067">
    <property type="entry name" value="p450"/>
    <property type="match status" value="1"/>
</dbReference>
<dbReference type="SUPFAM" id="SSF48264">
    <property type="entry name" value="Cytochrome P450"/>
    <property type="match status" value="1"/>
</dbReference>
<dbReference type="GO" id="GO:0020037">
    <property type="term" value="F:heme binding"/>
    <property type="evidence" value="ECO:0007669"/>
    <property type="project" value="InterPro"/>
</dbReference>
<keyword evidence="2 5" id="KW-0479">Metal-binding</keyword>
<comment type="similarity">
    <text evidence="1">Belongs to the cytochrome P450 family.</text>
</comment>
<dbReference type="PRINTS" id="PR00385">
    <property type="entry name" value="P450"/>
</dbReference>
<dbReference type="InterPro" id="IPR001128">
    <property type="entry name" value="Cyt_P450"/>
</dbReference>
<dbReference type="GO" id="GO:0005506">
    <property type="term" value="F:iron ion binding"/>
    <property type="evidence" value="ECO:0007669"/>
    <property type="project" value="InterPro"/>
</dbReference>
<evidence type="ECO:0000313" key="8">
    <source>
        <dbReference type="Proteomes" id="UP001337655"/>
    </source>
</evidence>
<comment type="caution">
    <text evidence="7">The sequence shown here is derived from an EMBL/GenBank/DDBJ whole genome shotgun (WGS) entry which is preliminary data.</text>
</comment>
<evidence type="ECO:0008006" key="9">
    <source>
        <dbReference type="Google" id="ProtNLM"/>
    </source>
</evidence>
<evidence type="ECO:0000256" key="4">
    <source>
        <dbReference type="ARBA" id="ARBA00023004"/>
    </source>
</evidence>
<evidence type="ECO:0000256" key="6">
    <source>
        <dbReference type="SAM" id="Phobius"/>
    </source>
</evidence>
<protein>
    <recommendedName>
        <fullName evidence="9">Cytochrome P450</fullName>
    </recommendedName>
</protein>
<dbReference type="PRINTS" id="PR00463">
    <property type="entry name" value="EP450I"/>
</dbReference>
<keyword evidence="4 5" id="KW-0408">Iron</keyword>
<gene>
    <name evidence="7" type="ORF">LTR77_002198</name>
</gene>
<keyword evidence="3" id="KW-0560">Oxidoreductase</keyword>
<dbReference type="EMBL" id="JAVRRT010000003">
    <property type="protein sequence ID" value="KAK5173517.1"/>
    <property type="molecule type" value="Genomic_DNA"/>
</dbReference>
<name>A0AAV9PKM9_9PEZI</name>
<dbReference type="CDD" id="cd11065">
    <property type="entry name" value="CYP64-like"/>
    <property type="match status" value="1"/>
</dbReference>
<feature type="transmembrane region" description="Helical" evidence="6">
    <location>
        <begin position="12"/>
        <end position="33"/>
    </location>
</feature>
<dbReference type="RefSeq" id="XP_064662212.1">
    <property type="nucleotide sequence ID" value="XM_064799457.1"/>
</dbReference>
<evidence type="ECO:0000313" key="7">
    <source>
        <dbReference type="EMBL" id="KAK5173517.1"/>
    </source>
</evidence>
<dbReference type="GO" id="GO:0016705">
    <property type="term" value="F:oxidoreductase activity, acting on paired donors, with incorporation or reduction of molecular oxygen"/>
    <property type="evidence" value="ECO:0007669"/>
    <property type="project" value="InterPro"/>
</dbReference>
<comment type="cofactor">
    <cofactor evidence="5">
        <name>heme</name>
        <dbReference type="ChEBI" id="CHEBI:30413"/>
    </cofactor>
</comment>
<keyword evidence="6" id="KW-1133">Transmembrane helix</keyword>
<dbReference type="Proteomes" id="UP001337655">
    <property type="component" value="Unassembled WGS sequence"/>
</dbReference>
<keyword evidence="8" id="KW-1185">Reference proteome</keyword>
<sequence>MAANDRFSGLLLFVQHHFFLSTLVIAGFALVGYKIATYDKRHRHLPPEVPGWPIVNQTLLQQQEDAPPILRGWAEKYGEIFRTKAGVTTFIWLNSPESVKELFDRRSAIYSSRHEMPMAFQYATGGKRITLSPYNAIWRTSRAVFHKVLTPKMAEEYSVIQGFEAKQLSVDLLNKPRDFYKHNRRYAASVIFQVTYGWRIPEWDCDDVRNIFDVLGRFVQVRRPGQWTVDVVPGFADDPIFNMFSNWKKVGRSFHDKDNAIFMEFWNRLKRSIEDGTAAHCFGKVLQSSYEKQGLNESQAAWICGGLLEAGSETTSSTLNNFILLALSNPESIRLAHEELDRVVGTSRTPTFADERDLPFIRGMVKETLRLRPINKFGNNHCNTEDDWYKGYFIPKGSIVMANWWAIQFDPNRFPEPDKFLPGRWLDYPYTAAQAAAIADGTKRDHFTYGGGRRICAGMHVAEKSLFINIARLMWGFDMAAVDGFPLDFTIKGMQPGSGTIPKPFECAITPRSEQHERLMRDEWAQAEEEGIDFSHIKWSS</sequence>
<evidence type="ECO:0000256" key="3">
    <source>
        <dbReference type="ARBA" id="ARBA00023002"/>
    </source>
</evidence>
<dbReference type="PANTHER" id="PTHR46300">
    <property type="entry name" value="P450, PUTATIVE (EUROFUNG)-RELATED-RELATED"/>
    <property type="match status" value="1"/>
</dbReference>
<dbReference type="InterPro" id="IPR050364">
    <property type="entry name" value="Cytochrome_P450_fung"/>
</dbReference>
<proteinExistence type="inferred from homology"/>